<reference evidence="3 4" key="1">
    <citation type="submission" date="2024-09" db="EMBL/GenBank/DDBJ databases">
        <title>Chromosome-scale assembly of Riccia sorocarpa.</title>
        <authorList>
            <person name="Paukszto L."/>
        </authorList>
    </citation>
    <scope>NUCLEOTIDE SEQUENCE [LARGE SCALE GENOMIC DNA]</scope>
    <source>
        <strain evidence="3">LP-2024</strain>
        <tissue evidence="3">Aerial parts of the thallus</tissue>
    </source>
</reference>
<feature type="region of interest" description="Disordered" evidence="1">
    <location>
        <begin position="1096"/>
        <end position="1117"/>
    </location>
</feature>
<feature type="region of interest" description="Disordered" evidence="1">
    <location>
        <begin position="177"/>
        <end position="215"/>
    </location>
</feature>
<comment type="caution">
    <text evidence="3">The sequence shown here is derived from an EMBL/GenBank/DDBJ whole genome shotgun (WGS) entry which is preliminary data.</text>
</comment>
<dbReference type="InterPro" id="IPR056714">
    <property type="entry name" value="DUF7812"/>
</dbReference>
<keyword evidence="4" id="KW-1185">Reference proteome</keyword>
<evidence type="ECO:0000313" key="4">
    <source>
        <dbReference type="Proteomes" id="UP001633002"/>
    </source>
</evidence>
<feature type="domain" description="DUF7812" evidence="2">
    <location>
        <begin position="127"/>
        <end position="337"/>
    </location>
</feature>
<gene>
    <name evidence="3" type="ORF">R1sor_020986</name>
</gene>
<accession>A0ABD3GFR1</accession>
<organism evidence="3 4">
    <name type="scientific">Riccia sorocarpa</name>
    <dbReference type="NCBI Taxonomy" id="122646"/>
    <lineage>
        <taxon>Eukaryota</taxon>
        <taxon>Viridiplantae</taxon>
        <taxon>Streptophyta</taxon>
        <taxon>Embryophyta</taxon>
        <taxon>Marchantiophyta</taxon>
        <taxon>Marchantiopsida</taxon>
        <taxon>Marchantiidae</taxon>
        <taxon>Marchantiales</taxon>
        <taxon>Ricciaceae</taxon>
        <taxon>Riccia</taxon>
    </lineage>
</organism>
<protein>
    <recommendedName>
        <fullName evidence="2">DUF7812 domain-containing protein</fullName>
    </recommendedName>
</protein>
<evidence type="ECO:0000259" key="2">
    <source>
        <dbReference type="Pfam" id="PF25104"/>
    </source>
</evidence>
<evidence type="ECO:0000256" key="1">
    <source>
        <dbReference type="SAM" id="MobiDB-lite"/>
    </source>
</evidence>
<dbReference type="Proteomes" id="UP001633002">
    <property type="component" value="Unassembled WGS sequence"/>
</dbReference>
<sequence>METPDQSHGTRYSDPNHDYLQSCITDFALLDMVSKAQLLQSLYSYISSVAATMSIMEDSSLGALVGNTTVRLNCAEVIQLHNLLTDELQYHTDFLTKPAFTQSQLERCKFDEIISRNLCLEVITRTLRCCIRILPLVDCFDTSASFRGAGFLVRLMQQLCSPGTLLDILNRSLNGSRCRGKQEIPPVSSSQPVQGSMKMDDGPDNSDSLSDGDSFDAAGELQPRMEAFLGILEVFIDEILLFPHFAARFLDDRENVMSSFSGFTGAALEAAFMHALLSGFSKMRLKESRGRAGEESGVLNLSLPAGLVLLESFTSENVPQTYMSHIIQLVTRVLNSTCMRIEEVDVITSQATSDDCSCWPGGVDWSYCLRKLSVKHDPLDYWVHKGRSLPSVSTVHFVLSIFEHSMLLYKRLSTSCNFSTVEGNNSLAADNLFLKICVSKYSTLRDMSWRESVVEMEGSPGGREYLSTFLRELEEVMFEIMFEGSNAFSSGTAKGCKCQDSGANHSCEEEERSSGGRTSTLVSAILQLGISSLECIAGEIETMKQLPSDVSLQLPNGESVSAAIAEGDVDSIFASLSFSISSFLPGEKQAPANQEPSSKVDGYSLKSPGNLISSIGRAILYFANIFCGEVLAGAPQQLLEDYFRLLESFVALLLVIDGSKRLPCCEKNSSARKESKVAVEDSYLKTLQLSGSGASTWLGAMVLRLESLLHELTLQQRRLPDFFLNFLLEQISRGNAFNLVAVALSRCFETTAVARDRHQSVSSGSFHSRGLVNQILEVALQEPNRHSSLLSLISYINNALEDLLPITGTLSLQEVSETVLCYEHIASVFTVACEFAVSAHSVVTADDMDYRSWLFSTLCEGIQRLFTEGISVAEQISILVVQETIPAVSTDTKIQALLSSSIKVEGSGNAADYEGTWLHCCCSFLVQIEKLRRAVDATHDAADWFLKSNTGYALVSSRSRTFLEAVSKINTKRDHPGCLRQFFIHLQGHFHAVWPVPDLHQSFMHTAKDSATAKHHENDQASFDSDWSQHFQGTSVRAIGSESNELSGRCVRKLDNSVGTLPSGTGTLQQGLEPTVGISVGSKMDLDGVPEAEVVPHIPSSRPTVGSVEPSSTELKRGGCSSTTLAIVKRLTDVRQLPYRKVKQSIRCPSERYLEGLDIIPLMSRDPGKEGRNIKQARNTNDVPAITAVASHPYIETVREVGDESVDDLLDFIVCKKGRNYAAWLKNRRCIRRRIYARTVFKRLQQKRDLQVLLDLFV</sequence>
<proteinExistence type="predicted"/>
<evidence type="ECO:0000313" key="3">
    <source>
        <dbReference type="EMBL" id="KAL3678030.1"/>
    </source>
</evidence>
<feature type="compositionally biased region" description="Low complexity" evidence="1">
    <location>
        <begin position="185"/>
        <end position="194"/>
    </location>
</feature>
<dbReference type="PANTHER" id="PTHR36786">
    <property type="entry name" value="2-ISOPROPYLMALATE SYNTHASE"/>
    <property type="match status" value="1"/>
</dbReference>
<dbReference type="AlphaFoldDB" id="A0ABD3GFR1"/>
<name>A0ABD3GFR1_9MARC</name>
<dbReference type="PANTHER" id="PTHR36786:SF1">
    <property type="entry name" value="2-ISOPROPYLMALATE SYNTHASE"/>
    <property type="match status" value="1"/>
</dbReference>
<feature type="compositionally biased region" description="Polar residues" evidence="1">
    <location>
        <begin position="1101"/>
        <end position="1113"/>
    </location>
</feature>
<dbReference type="Pfam" id="PF25104">
    <property type="entry name" value="DUF7812"/>
    <property type="match status" value="1"/>
</dbReference>
<dbReference type="EMBL" id="JBJQOH010000007">
    <property type="protein sequence ID" value="KAL3678030.1"/>
    <property type="molecule type" value="Genomic_DNA"/>
</dbReference>